<comment type="pathway">
    <text evidence="13">Carbohydrate metabolism; D-ribose degradation; D-ribose 5-phosphate from beta-D-ribopyranose: step 2/2.</text>
</comment>
<organism evidence="15 16">
    <name type="scientific">Abyssobacteria bacterium (strain SURF_5)</name>
    <dbReference type="NCBI Taxonomy" id="2093360"/>
    <lineage>
        <taxon>Bacteria</taxon>
        <taxon>Pseudomonadati</taxon>
        <taxon>Candidatus Hydrogenedentota</taxon>
        <taxon>Candidatus Abyssobacteria</taxon>
    </lineage>
</organism>
<dbReference type="PROSITE" id="PS00584">
    <property type="entry name" value="PFKB_KINASES_2"/>
    <property type="match status" value="1"/>
</dbReference>
<comment type="caution">
    <text evidence="15">The sequence shown here is derived from an EMBL/GenBank/DDBJ whole genome shotgun (WGS) entry which is preliminary data.</text>
</comment>
<feature type="binding site" evidence="13">
    <location>
        <position position="286"/>
    </location>
    <ligand>
        <name>K(+)</name>
        <dbReference type="ChEBI" id="CHEBI:29103"/>
    </ligand>
</feature>
<evidence type="ECO:0000256" key="6">
    <source>
        <dbReference type="ARBA" id="ARBA00022723"/>
    </source>
</evidence>
<dbReference type="InterPro" id="IPR029056">
    <property type="entry name" value="Ribokinase-like"/>
</dbReference>
<sequence length="330" mass="35266">MKTKDIVVIGSINMDLVVKASRFPRPDETMAGETFYTSYGGKGANQAVTAARLGAPVSFVGCVGDDRFGEEMTQHLRDEGVNTSCVRQVSNCSSGTALIIVDSVGRNQIIVVRGANKELNAEDIRCAQPLIASAELVVIQLEIPRPTVHCAVETARKSNVPVILNPAPAPAGPFDPGLLEQVHILVPNELEAEALTGLDPQSPDFPEKALQALRKQGAEKVIITLGDRGAVFSDEDKIQCATAYTVRAEDTTGAGDAFVGALAAGYSFFPSFAKLIRFASAVAAISVTRRGAQSSLPARAEVQTFLENHEPSLLPDFCAMETRNIEREKK</sequence>
<feature type="binding site" evidence="13">
    <location>
        <position position="142"/>
    </location>
    <ligand>
        <name>substrate</name>
    </ligand>
</feature>
<keyword evidence="9 13" id="KW-0067">ATP-binding</keyword>
<keyword evidence="12 13" id="KW-0119">Carbohydrate metabolism</keyword>
<evidence type="ECO:0000313" key="16">
    <source>
        <dbReference type="Proteomes" id="UP000265882"/>
    </source>
</evidence>
<dbReference type="InterPro" id="IPR002139">
    <property type="entry name" value="Ribo/fructo_kinase"/>
</dbReference>
<keyword evidence="8 13" id="KW-0418">Kinase</keyword>
<comment type="similarity">
    <text evidence="13">Belongs to the carbohydrate kinase PfkB family. Ribokinase subfamily.</text>
</comment>
<evidence type="ECO:0000256" key="4">
    <source>
        <dbReference type="ARBA" id="ARBA00022490"/>
    </source>
</evidence>
<dbReference type="UniPathway" id="UPA00916">
    <property type="reaction ID" value="UER00889"/>
</dbReference>
<feature type="domain" description="Carbohydrate kinase PfkB" evidence="14">
    <location>
        <begin position="4"/>
        <end position="298"/>
    </location>
</feature>
<evidence type="ECO:0000256" key="2">
    <source>
        <dbReference type="ARBA" id="ARBA00012035"/>
    </source>
</evidence>
<feature type="binding site" evidence="13">
    <location>
        <position position="289"/>
    </location>
    <ligand>
        <name>K(+)</name>
        <dbReference type="ChEBI" id="CHEBI:29103"/>
    </ligand>
</feature>
<comment type="caution">
    <text evidence="13">Lacks conserved residue(s) required for the propagation of feature annotation.</text>
</comment>
<evidence type="ECO:0000256" key="8">
    <source>
        <dbReference type="ARBA" id="ARBA00022777"/>
    </source>
</evidence>
<comment type="activity regulation">
    <text evidence="13">Activated by a monovalent cation that binds near, but not in, the active site. The most likely occupant of the site in vivo is potassium. Ion binding induces a conformational change that may alter substrate affinity.</text>
</comment>
<comment type="subunit">
    <text evidence="13">Homodimer.</text>
</comment>
<feature type="binding site" evidence="13">
    <location>
        <position position="188"/>
    </location>
    <ligand>
        <name>ATP</name>
        <dbReference type="ChEBI" id="CHEBI:30616"/>
    </ligand>
</feature>
<keyword evidence="4 13" id="KW-0963">Cytoplasm</keyword>
<comment type="catalytic activity">
    <reaction evidence="13">
        <text>D-ribose + ATP = D-ribose 5-phosphate + ADP + H(+)</text>
        <dbReference type="Rhea" id="RHEA:13697"/>
        <dbReference type="ChEBI" id="CHEBI:15378"/>
        <dbReference type="ChEBI" id="CHEBI:30616"/>
        <dbReference type="ChEBI" id="CHEBI:47013"/>
        <dbReference type="ChEBI" id="CHEBI:78346"/>
        <dbReference type="ChEBI" id="CHEBI:456216"/>
        <dbReference type="EC" id="2.7.1.15"/>
    </reaction>
</comment>
<dbReference type="InterPro" id="IPR011611">
    <property type="entry name" value="PfkB_dom"/>
</dbReference>
<dbReference type="GO" id="GO:0004747">
    <property type="term" value="F:ribokinase activity"/>
    <property type="evidence" value="ECO:0007669"/>
    <property type="project" value="UniProtKB-UniRule"/>
</dbReference>
<dbReference type="AlphaFoldDB" id="A0A3A4NYU2"/>
<comment type="subcellular location">
    <subcellularLocation>
        <location evidence="13">Cytoplasm</location>
    </subcellularLocation>
</comment>
<name>A0A3A4NYU2_ABYX5</name>
<evidence type="ECO:0000256" key="1">
    <source>
        <dbReference type="ARBA" id="ARBA00005380"/>
    </source>
</evidence>
<feature type="active site" description="Proton acceptor" evidence="13">
    <location>
        <position position="256"/>
    </location>
</feature>
<feature type="binding site" evidence="13">
    <location>
        <begin position="13"/>
        <end position="15"/>
    </location>
    <ligand>
        <name>substrate</name>
    </ligand>
</feature>
<dbReference type="PANTHER" id="PTHR10584">
    <property type="entry name" value="SUGAR KINASE"/>
    <property type="match status" value="1"/>
</dbReference>
<evidence type="ECO:0000256" key="10">
    <source>
        <dbReference type="ARBA" id="ARBA00022842"/>
    </source>
</evidence>
<reference evidence="15 16" key="1">
    <citation type="journal article" date="2017" name="ISME J.">
        <title>Energy and carbon metabolisms in a deep terrestrial subsurface fluid microbial community.</title>
        <authorList>
            <person name="Momper L."/>
            <person name="Jungbluth S.P."/>
            <person name="Lee M.D."/>
            <person name="Amend J.P."/>
        </authorList>
    </citation>
    <scope>NUCLEOTIDE SEQUENCE [LARGE SCALE GENOMIC DNA]</scope>
    <source>
        <strain evidence="15">SURF_5</strain>
    </source>
</reference>
<evidence type="ECO:0000256" key="7">
    <source>
        <dbReference type="ARBA" id="ARBA00022741"/>
    </source>
</evidence>
<dbReference type="GO" id="GO:0046872">
    <property type="term" value="F:metal ion binding"/>
    <property type="evidence" value="ECO:0007669"/>
    <property type="project" value="UniProtKB-KW"/>
</dbReference>
<protein>
    <recommendedName>
        <fullName evidence="3 13">Ribokinase</fullName>
        <shortName evidence="13">RK</shortName>
        <ecNumber evidence="2 13">2.7.1.15</ecNumber>
    </recommendedName>
</protein>
<evidence type="ECO:0000256" key="5">
    <source>
        <dbReference type="ARBA" id="ARBA00022679"/>
    </source>
</evidence>
<feature type="binding site" evidence="13">
    <location>
        <begin position="255"/>
        <end position="256"/>
    </location>
    <ligand>
        <name>ATP</name>
        <dbReference type="ChEBI" id="CHEBI:30616"/>
    </ligand>
</feature>
<evidence type="ECO:0000313" key="15">
    <source>
        <dbReference type="EMBL" id="RJP25663.1"/>
    </source>
</evidence>
<feature type="binding site" evidence="13">
    <location>
        <position position="250"/>
    </location>
    <ligand>
        <name>K(+)</name>
        <dbReference type="ChEBI" id="CHEBI:29103"/>
    </ligand>
</feature>
<gene>
    <name evidence="13 15" type="primary">rbsK</name>
    <name evidence="15" type="ORF">C4520_01960</name>
</gene>
<dbReference type="CDD" id="cd01174">
    <property type="entry name" value="ribokinase"/>
    <property type="match status" value="1"/>
</dbReference>
<dbReference type="GO" id="GO:0005524">
    <property type="term" value="F:ATP binding"/>
    <property type="evidence" value="ECO:0007669"/>
    <property type="project" value="UniProtKB-UniRule"/>
</dbReference>
<dbReference type="FunFam" id="3.40.1190.20:FF:000012">
    <property type="entry name" value="Ribokinase"/>
    <property type="match status" value="1"/>
</dbReference>
<dbReference type="Gene3D" id="3.40.1190.20">
    <property type="match status" value="1"/>
</dbReference>
<keyword evidence="11 13" id="KW-0630">Potassium</keyword>
<feature type="binding site" evidence="13">
    <location>
        <begin position="41"/>
        <end position="45"/>
    </location>
    <ligand>
        <name>substrate</name>
    </ligand>
</feature>
<evidence type="ECO:0000256" key="9">
    <source>
        <dbReference type="ARBA" id="ARBA00022840"/>
    </source>
</evidence>
<dbReference type="NCBIfam" id="TIGR02152">
    <property type="entry name" value="D_ribokin_bact"/>
    <property type="match status" value="1"/>
</dbReference>
<dbReference type="Pfam" id="PF00294">
    <property type="entry name" value="PfkB"/>
    <property type="match status" value="1"/>
</dbReference>
<dbReference type="InterPro" id="IPR011877">
    <property type="entry name" value="Ribokinase"/>
</dbReference>
<evidence type="ECO:0000259" key="14">
    <source>
        <dbReference type="Pfam" id="PF00294"/>
    </source>
</evidence>
<feature type="binding site" evidence="13">
    <location>
        <begin position="224"/>
        <end position="229"/>
    </location>
    <ligand>
        <name>ATP</name>
        <dbReference type="ChEBI" id="CHEBI:30616"/>
    </ligand>
</feature>
<feature type="binding site" evidence="13">
    <location>
        <position position="291"/>
    </location>
    <ligand>
        <name>K(+)</name>
        <dbReference type="ChEBI" id="CHEBI:29103"/>
    </ligand>
</feature>
<accession>A0A3A4NYU2</accession>
<dbReference type="PANTHER" id="PTHR10584:SF166">
    <property type="entry name" value="RIBOKINASE"/>
    <property type="match status" value="1"/>
</dbReference>
<comment type="similarity">
    <text evidence="1">Belongs to the carbohydrate kinase pfkB family.</text>
</comment>
<dbReference type="GO" id="GO:0005829">
    <property type="term" value="C:cytosol"/>
    <property type="evidence" value="ECO:0007669"/>
    <property type="project" value="TreeGrafter"/>
</dbReference>
<dbReference type="SUPFAM" id="SSF53613">
    <property type="entry name" value="Ribokinase-like"/>
    <property type="match status" value="1"/>
</dbReference>
<dbReference type="HAMAP" id="MF_01987">
    <property type="entry name" value="Ribokinase"/>
    <property type="match status" value="1"/>
</dbReference>
<comment type="function">
    <text evidence="13">Catalyzes the phosphorylation of ribose at O-5 in a reaction requiring ATP and magnesium. The resulting D-ribose-5-phosphate can then be used either for sythesis of nucleotides, histidine, and tryptophan, or as a component of the pentose phosphate pathway.</text>
</comment>
<evidence type="ECO:0000256" key="11">
    <source>
        <dbReference type="ARBA" id="ARBA00022958"/>
    </source>
</evidence>
<evidence type="ECO:0000256" key="3">
    <source>
        <dbReference type="ARBA" id="ARBA00016943"/>
    </source>
</evidence>
<dbReference type="GO" id="GO:0019303">
    <property type="term" value="P:D-ribose catabolic process"/>
    <property type="evidence" value="ECO:0007669"/>
    <property type="project" value="UniProtKB-UniRule"/>
</dbReference>
<comment type="cofactor">
    <cofactor evidence="13">
        <name>Mg(2+)</name>
        <dbReference type="ChEBI" id="CHEBI:18420"/>
    </cofactor>
    <text evidence="13">Requires a divalent cation, most likely magnesium in vivo, as an electrophilic catalyst to aid phosphoryl group transfer. It is the chelate of the metal and the nucleotide that is the actual substrate.</text>
</comment>
<dbReference type="EMBL" id="QZKU01000019">
    <property type="protein sequence ID" value="RJP25663.1"/>
    <property type="molecule type" value="Genomic_DNA"/>
</dbReference>
<keyword evidence="6 13" id="KW-0479">Metal-binding</keyword>
<dbReference type="InterPro" id="IPR002173">
    <property type="entry name" value="Carboh/pur_kinase_PfkB_CS"/>
</dbReference>
<keyword evidence="5 13" id="KW-0808">Transferase</keyword>
<feature type="binding site" evidence="13">
    <location>
        <position position="252"/>
    </location>
    <ligand>
        <name>K(+)</name>
        <dbReference type="ChEBI" id="CHEBI:29103"/>
    </ligand>
</feature>
<feature type="binding site" evidence="13">
    <location>
        <position position="295"/>
    </location>
    <ligand>
        <name>K(+)</name>
        <dbReference type="ChEBI" id="CHEBI:29103"/>
    </ligand>
</feature>
<dbReference type="PRINTS" id="PR00990">
    <property type="entry name" value="RIBOKINASE"/>
</dbReference>
<keyword evidence="7 13" id="KW-0547">Nucleotide-binding</keyword>
<evidence type="ECO:0000256" key="12">
    <source>
        <dbReference type="ARBA" id="ARBA00023277"/>
    </source>
</evidence>
<dbReference type="Proteomes" id="UP000265882">
    <property type="component" value="Unassembled WGS sequence"/>
</dbReference>
<dbReference type="EC" id="2.7.1.15" evidence="2 13"/>
<feature type="binding site" evidence="13">
    <location>
        <position position="256"/>
    </location>
    <ligand>
        <name>substrate</name>
    </ligand>
</feature>
<evidence type="ECO:0000256" key="13">
    <source>
        <dbReference type="HAMAP-Rule" id="MF_01987"/>
    </source>
</evidence>
<proteinExistence type="inferred from homology"/>
<keyword evidence="10 13" id="KW-0460">Magnesium</keyword>